<sequence>MTSGVLFFSSRISRSAPITTRFFFGVISIKFFSAKLAYLVNSLLLRSPCIPLSGFRGFRPWDLLGSPGISWDLLGSVLGIKKM</sequence>
<protein>
    <submittedName>
        <fullName evidence="1">Uncharacterized protein</fullName>
    </submittedName>
</protein>
<dbReference type="Proteomes" id="UP000034001">
    <property type="component" value="Unassembled WGS sequence"/>
</dbReference>
<dbReference type="EMBL" id="JJPO01000135">
    <property type="protein sequence ID" value="KKG70398.1"/>
    <property type="molecule type" value="Genomic_DNA"/>
</dbReference>
<proteinExistence type="predicted"/>
<organism evidence="1 3">
    <name type="scientific">Methanosarcina mazei</name>
    <name type="common">Methanosarcina frisia</name>
    <dbReference type="NCBI Taxonomy" id="2209"/>
    <lineage>
        <taxon>Archaea</taxon>
        <taxon>Methanobacteriati</taxon>
        <taxon>Methanobacteriota</taxon>
        <taxon>Stenosarchaea group</taxon>
        <taxon>Methanomicrobia</taxon>
        <taxon>Methanosarcinales</taxon>
        <taxon>Methanosarcinaceae</taxon>
        <taxon>Methanosarcina</taxon>
    </lineage>
</organism>
<dbReference type="AlphaFoldDB" id="A0A0F8J411"/>
<evidence type="ECO:0000313" key="2">
    <source>
        <dbReference type="EMBL" id="KKH61712.1"/>
    </source>
</evidence>
<accession>A0A0F8J411</accession>
<dbReference type="Proteomes" id="UP000034450">
    <property type="component" value="Unassembled WGS sequence"/>
</dbReference>
<gene>
    <name evidence="1" type="ORF">DU63_08675</name>
    <name evidence="2" type="ORF">DU74_12920</name>
</gene>
<reference evidence="3 4" key="1">
    <citation type="journal article" date="2015" name="ISME J.">
        <title>Genomic and phenotypic differentiation among Methanosarcina mazei populations from Columbia River sediment.</title>
        <authorList>
            <person name="Youngblut N.D."/>
            <person name="Wirth J.S."/>
            <person name="Henriksen J.R."/>
            <person name="Smith M."/>
            <person name="Simon H."/>
            <person name="Metcalf W.W."/>
            <person name="Whitaker R.J."/>
        </authorList>
    </citation>
    <scope>NUCLEOTIDE SEQUENCE [LARGE SCALE GENOMIC DNA]</scope>
    <source>
        <strain evidence="2 4">1.H.A.2.6</strain>
        <strain evidence="1 3">3.H.A.2.1</strain>
    </source>
</reference>
<evidence type="ECO:0000313" key="4">
    <source>
        <dbReference type="Proteomes" id="UP000034450"/>
    </source>
</evidence>
<evidence type="ECO:0000313" key="1">
    <source>
        <dbReference type="EMBL" id="KKG70398.1"/>
    </source>
</evidence>
<comment type="caution">
    <text evidence="1">The sequence shown here is derived from an EMBL/GenBank/DDBJ whole genome shotgun (WGS) entry which is preliminary data.</text>
</comment>
<evidence type="ECO:0000313" key="3">
    <source>
        <dbReference type="Proteomes" id="UP000034001"/>
    </source>
</evidence>
<dbReference type="EMBL" id="JJQN01000042">
    <property type="protein sequence ID" value="KKH61712.1"/>
    <property type="molecule type" value="Genomic_DNA"/>
</dbReference>
<name>A0A0F8J411_METMZ</name>